<feature type="transmembrane region" description="Helical" evidence="11">
    <location>
        <begin position="51"/>
        <end position="74"/>
    </location>
</feature>
<evidence type="ECO:0000256" key="9">
    <source>
        <dbReference type="ARBA" id="ARBA00023136"/>
    </source>
</evidence>
<keyword evidence="14" id="KW-1185">Reference proteome</keyword>
<evidence type="ECO:0000256" key="7">
    <source>
        <dbReference type="ARBA" id="ARBA00022989"/>
    </source>
</evidence>
<dbReference type="STRING" id="337097.BHF71_06825"/>
<dbReference type="InterPro" id="IPR005821">
    <property type="entry name" value="Ion_trans_dom"/>
</dbReference>
<keyword evidence="7 11" id="KW-1133">Transmembrane helix</keyword>
<dbReference type="PRINTS" id="PR00169">
    <property type="entry name" value="KCHANNEL"/>
</dbReference>
<evidence type="ECO:0000256" key="6">
    <source>
        <dbReference type="ARBA" id="ARBA00022958"/>
    </source>
</evidence>
<gene>
    <name evidence="13" type="ORF">BHF71_06825</name>
</gene>
<keyword evidence="9 11" id="KW-0472">Membrane</keyword>
<dbReference type="RefSeq" id="WP_069656124.1">
    <property type="nucleotide sequence ID" value="NZ_MIJF01000010.1"/>
</dbReference>
<dbReference type="SUPFAM" id="SSF81324">
    <property type="entry name" value="Voltage-gated potassium channels"/>
    <property type="match status" value="1"/>
</dbReference>
<feature type="transmembrane region" description="Helical" evidence="11">
    <location>
        <begin position="21"/>
        <end position="39"/>
    </location>
</feature>
<evidence type="ECO:0000259" key="12">
    <source>
        <dbReference type="Pfam" id="PF00520"/>
    </source>
</evidence>
<protein>
    <recommendedName>
        <fullName evidence="12">Ion transport domain-containing protein</fullName>
    </recommendedName>
</protein>
<evidence type="ECO:0000256" key="3">
    <source>
        <dbReference type="ARBA" id="ARBA00022538"/>
    </source>
</evidence>
<organism evidence="13 14">
    <name type="scientific">Vulcanibacillus modesticaldus</name>
    <dbReference type="NCBI Taxonomy" id="337097"/>
    <lineage>
        <taxon>Bacteria</taxon>
        <taxon>Bacillati</taxon>
        <taxon>Bacillota</taxon>
        <taxon>Bacilli</taxon>
        <taxon>Bacillales</taxon>
        <taxon>Bacillaceae</taxon>
        <taxon>Vulcanibacillus</taxon>
    </lineage>
</organism>
<reference evidence="13 14" key="1">
    <citation type="submission" date="2016-09" db="EMBL/GenBank/DDBJ databases">
        <title>Draft genome sequence for the type strain of Vulcanibacillus modesticaldus BR, a strictly anaerobic, moderately thermophilic, and nitrate-reducing bacterium from deep sea-hydrothermal vents of the Mid-Atlantic Ridge.</title>
        <authorList>
            <person name="Abin C.A."/>
            <person name="Hollibaugh J.T."/>
        </authorList>
    </citation>
    <scope>NUCLEOTIDE SEQUENCE [LARGE SCALE GENOMIC DNA]</scope>
    <source>
        <strain evidence="13 14">BR</strain>
    </source>
</reference>
<keyword evidence="4 11" id="KW-0812">Transmembrane</keyword>
<dbReference type="InterPro" id="IPR028325">
    <property type="entry name" value="VG_K_chnl"/>
</dbReference>
<dbReference type="EMBL" id="MIJF01000010">
    <property type="protein sequence ID" value="OEF99983.1"/>
    <property type="molecule type" value="Genomic_DNA"/>
</dbReference>
<sequence>MYLKEQIRLKISKLPSKYKNVYDIISVILAIVVIITLTIEMNYNLTDEQLMSLHLIDKAILIIFAIDYFFRLYLANRKLKFIKENIFDLLAIIPLDYLFMSFRLARLFRILRVISISKRLWLPLLELLRTNKLHYVLSITTALVLFGSLGIMYFEDSIDSFGDALWWSIVTTTTVGYGDISPASTGGRIVAAILMFMGIGTIGMLTGSIATFFINRTKPKDLSLHDEIIELIKDKLDNLDRLSPNEMRELKDIIITLIDKHLILHKNDKEI</sequence>
<evidence type="ECO:0000256" key="1">
    <source>
        <dbReference type="ARBA" id="ARBA00004141"/>
    </source>
</evidence>
<evidence type="ECO:0000256" key="4">
    <source>
        <dbReference type="ARBA" id="ARBA00022692"/>
    </source>
</evidence>
<feature type="transmembrane region" description="Helical" evidence="11">
    <location>
        <begin position="135"/>
        <end position="154"/>
    </location>
</feature>
<keyword evidence="3" id="KW-0633">Potassium transport</keyword>
<keyword evidence="5" id="KW-0631">Potassium channel</keyword>
<dbReference type="AlphaFoldDB" id="A0A1D2YWC1"/>
<dbReference type="Gene3D" id="1.10.287.70">
    <property type="match status" value="1"/>
</dbReference>
<evidence type="ECO:0000256" key="10">
    <source>
        <dbReference type="ARBA" id="ARBA00023303"/>
    </source>
</evidence>
<dbReference type="PANTHER" id="PTHR11537">
    <property type="entry name" value="VOLTAGE-GATED POTASSIUM CHANNEL"/>
    <property type="match status" value="1"/>
</dbReference>
<name>A0A1D2YWC1_9BACI</name>
<proteinExistence type="predicted"/>
<keyword evidence="8" id="KW-0406">Ion transport</keyword>
<dbReference type="GO" id="GO:0008076">
    <property type="term" value="C:voltage-gated potassium channel complex"/>
    <property type="evidence" value="ECO:0007669"/>
    <property type="project" value="InterPro"/>
</dbReference>
<keyword evidence="2" id="KW-0813">Transport</keyword>
<evidence type="ECO:0000256" key="8">
    <source>
        <dbReference type="ARBA" id="ARBA00023065"/>
    </source>
</evidence>
<keyword evidence="10" id="KW-0407">Ion channel</keyword>
<evidence type="ECO:0000313" key="14">
    <source>
        <dbReference type="Proteomes" id="UP000243739"/>
    </source>
</evidence>
<evidence type="ECO:0000313" key="13">
    <source>
        <dbReference type="EMBL" id="OEF99983.1"/>
    </source>
</evidence>
<evidence type="ECO:0000256" key="5">
    <source>
        <dbReference type="ARBA" id="ARBA00022826"/>
    </source>
</evidence>
<accession>A0A1D2YWC1</accession>
<dbReference type="PANTHER" id="PTHR11537:SF254">
    <property type="entry name" value="POTASSIUM VOLTAGE-GATED CHANNEL PROTEIN SHAB"/>
    <property type="match status" value="1"/>
</dbReference>
<dbReference type="Pfam" id="PF00520">
    <property type="entry name" value="Ion_trans"/>
    <property type="match status" value="1"/>
</dbReference>
<feature type="transmembrane region" description="Helical" evidence="11">
    <location>
        <begin position="189"/>
        <end position="214"/>
    </location>
</feature>
<comment type="subcellular location">
    <subcellularLocation>
        <location evidence="1">Membrane</location>
        <topology evidence="1">Multi-pass membrane protein</topology>
    </subcellularLocation>
</comment>
<dbReference type="GO" id="GO:0005249">
    <property type="term" value="F:voltage-gated potassium channel activity"/>
    <property type="evidence" value="ECO:0007669"/>
    <property type="project" value="InterPro"/>
</dbReference>
<dbReference type="Proteomes" id="UP000243739">
    <property type="component" value="Unassembled WGS sequence"/>
</dbReference>
<dbReference type="GO" id="GO:0001508">
    <property type="term" value="P:action potential"/>
    <property type="evidence" value="ECO:0007669"/>
    <property type="project" value="TreeGrafter"/>
</dbReference>
<evidence type="ECO:0000256" key="2">
    <source>
        <dbReference type="ARBA" id="ARBA00022448"/>
    </source>
</evidence>
<comment type="caution">
    <text evidence="13">The sequence shown here is derived from an EMBL/GenBank/DDBJ whole genome shotgun (WGS) entry which is preliminary data.</text>
</comment>
<feature type="domain" description="Ion transport" evidence="12">
    <location>
        <begin position="21"/>
        <end position="213"/>
    </location>
</feature>
<evidence type="ECO:0000256" key="11">
    <source>
        <dbReference type="SAM" id="Phobius"/>
    </source>
</evidence>
<keyword evidence="6" id="KW-0630">Potassium</keyword>